<feature type="binding site" evidence="12">
    <location>
        <position position="241"/>
    </location>
    <ligand>
        <name>spermidine</name>
        <dbReference type="ChEBI" id="CHEBI:57834"/>
    </ligand>
</feature>
<dbReference type="InterPro" id="IPR029063">
    <property type="entry name" value="SAM-dependent_MTases_sf"/>
</dbReference>
<dbReference type="KEGG" id="eba:ebA2152"/>
<dbReference type="STRING" id="76114.ebA2152"/>
<dbReference type="HAMAP" id="MF_00198">
    <property type="entry name" value="Spermidine_synth"/>
    <property type="match status" value="1"/>
</dbReference>
<dbReference type="eggNOG" id="COG1586">
    <property type="taxonomic scope" value="Bacteria"/>
</dbReference>
<keyword evidence="11" id="KW-0670">Pyruvate</keyword>
<dbReference type="SUPFAM" id="SSF56276">
    <property type="entry name" value="S-adenosylmethionine decarboxylase"/>
    <property type="match status" value="1"/>
</dbReference>
<dbReference type="Pfam" id="PF01564">
    <property type="entry name" value="Spermine_synth"/>
    <property type="match status" value="1"/>
</dbReference>
<keyword evidence="5" id="KW-0068">Autocatalytic cleavage</keyword>
<keyword evidence="16" id="KW-1185">Reference proteome</keyword>
<evidence type="ECO:0000256" key="8">
    <source>
        <dbReference type="ARBA" id="ARBA00023145"/>
    </source>
</evidence>
<keyword evidence="4" id="KW-0210">Decarboxylase</keyword>
<dbReference type="Gene3D" id="3.40.50.150">
    <property type="entry name" value="Vaccinia Virus protein VP39"/>
    <property type="match status" value="1"/>
</dbReference>
<feature type="binding site" evidence="12">
    <location>
        <position position="261"/>
    </location>
    <ligand>
        <name>S-methyl-5'-thioadenosine</name>
        <dbReference type="ChEBI" id="CHEBI:17509"/>
    </ligand>
</feature>
<dbReference type="GO" id="GO:0004766">
    <property type="term" value="F:spermidine synthase activity"/>
    <property type="evidence" value="ECO:0007669"/>
    <property type="project" value="UniProtKB-UniRule"/>
</dbReference>
<feature type="domain" description="PABS" evidence="14">
    <location>
        <begin position="157"/>
        <end position="394"/>
    </location>
</feature>
<dbReference type="Gene3D" id="2.30.140.10">
    <property type="entry name" value="Spermidine synthase, tetramerisation domain"/>
    <property type="match status" value="1"/>
</dbReference>
<evidence type="ECO:0000256" key="12">
    <source>
        <dbReference type="HAMAP-Rule" id="MF_00198"/>
    </source>
</evidence>
<evidence type="ECO:0000256" key="3">
    <source>
        <dbReference type="ARBA" id="ARBA00022679"/>
    </source>
</evidence>
<dbReference type="NCBIfam" id="NF002010">
    <property type="entry name" value="PRK00811.1"/>
    <property type="match status" value="1"/>
</dbReference>
<dbReference type="Gene3D" id="3.60.90.10">
    <property type="entry name" value="S-adenosylmethionine decarboxylase"/>
    <property type="match status" value="1"/>
</dbReference>
<keyword evidence="9" id="KW-0456">Lyase</keyword>
<keyword evidence="8" id="KW-0865">Zymogen</keyword>
<keyword evidence="7 12" id="KW-0620">Polyamine biosynthesis</keyword>
<keyword evidence="6 12" id="KW-0745">Spermidine biosynthesis</keyword>
<organism evidence="15 16">
    <name type="scientific">Aromatoleum aromaticum (strain DSM 19018 / LMG 30748 / EbN1)</name>
    <name type="common">Azoarcus sp. (strain EbN1)</name>
    <dbReference type="NCBI Taxonomy" id="76114"/>
    <lineage>
        <taxon>Bacteria</taxon>
        <taxon>Pseudomonadati</taxon>
        <taxon>Pseudomonadota</taxon>
        <taxon>Betaproteobacteria</taxon>
        <taxon>Rhodocyclales</taxon>
        <taxon>Rhodocyclaceae</taxon>
        <taxon>Aromatoleum</taxon>
    </lineage>
</organism>
<evidence type="ECO:0000256" key="5">
    <source>
        <dbReference type="ARBA" id="ARBA00022813"/>
    </source>
</evidence>
<comment type="catalytic activity">
    <reaction evidence="12">
        <text>S-adenosyl 3-(methylsulfanyl)propylamine + putrescine = S-methyl-5'-thioadenosine + spermidine + H(+)</text>
        <dbReference type="Rhea" id="RHEA:12721"/>
        <dbReference type="ChEBI" id="CHEBI:15378"/>
        <dbReference type="ChEBI" id="CHEBI:17509"/>
        <dbReference type="ChEBI" id="CHEBI:57443"/>
        <dbReference type="ChEBI" id="CHEBI:57834"/>
        <dbReference type="ChEBI" id="CHEBI:326268"/>
        <dbReference type="EC" id="2.5.1.16"/>
    </reaction>
</comment>
<dbReference type="PANTHER" id="PTHR11558">
    <property type="entry name" value="SPERMIDINE/SPERMINE SYNTHASE"/>
    <property type="match status" value="1"/>
</dbReference>
<evidence type="ECO:0000313" key="16">
    <source>
        <dbReference type="Proteomes" id="UP000006552"/>
    </source>
</evidence>
<dbReference type="UniPathway" id="UPA00248">
    <property type="reaction ID" value="UER00314"/>
</dbReference>
<evidence type="ECO:0000256" key="11">
    <source>
        <dbReference type="ARBA" id="ARBA00023317"/>
    </source>
</evidence>
<evidence type="ECO:0000256" key="13">
    <source>
        <dbReference type="PROSITE-ProRule" id="PRU00354"/>
    </source>
</evidence>
<sequence>MVHVNISPFKFWRDIERPMNGLHLIADLYRCGTTAAALTEREALETLCVTQCREAGLTPLGSYFYQFRDESGAAAGVTGTVVLAESHLAIHTWPESGGVTLDVYVCNFSRDNGDRARMVYRAVIDALRPAEIVGHEVVRGRLPEKGVAGPMPLPAVEGVIFEQLNDNAGYFTRGGKLIEKGRSRYQEYEVWETPQFGRLFRLDGCFMTSERDEFHYHENLIQVPCIAHPAPARALILGGGDGGSAEELLKQPAMAKIVIAELDEKVIEIAREHLQAVHRGALDDPRIELRIGDGFRYVMEEAPAAAERFDLIVLDLTDPVGPAEALYSEDFFRGCRALLAPGGAISLHIGSPAFQPERLRTLVARLRDVFAIVRPYFLYVPLYGTLWGFATASDTLDPAALSAAEVDRRLAERRIGALQHYNGAVHCAQFALPNHLRTLLG</sequence>
<evidence type="ECO:0000256" key="2">
    <source>
        <dbReference type="ARBA" id="ARBA00007867"/>
    </source>
</evidence>
<name>Q5P5U4_AROAE</name>
<gene>
    <name evidence="12 15" type="primary">speE</name>
    <name evidence="15" type="ORF">ebA2152</name>
</gene>
<dbReference type="EC" id="2.5.1.16" evidence="12"/>
<dbReference type="InterPro" id="IPR001045">
    <property type="entry name" value="Spermi_synthase"/>
</dbReference>
<proteinExistence type="inferred from homology"/>
<dbReference type="CDD" id="cd02440">
    <property type="entry name" value="AdoMet_MTases"/>
    <property type="match status" value="1"/>
</dbReference>
<evidence type="ECO:0000256" key="9">
    <source>
        <dbReference type="ARBA" id="ARBA00023239"/>
    </source>
</evidence>
<dbReference type="InterPro" id="IPR016067">
    <property type="entry name" value="S-AdoMet_deCO2ase_core"/>
</dbReference>
<comment type="similarity">
    <text evidence="2 12">Belongs to the spermidine/spermine synthase family.</text>
</comment>
<dbReference type="PROSITE" id="PS51006">
    <property type="entry name" value="PABS_2"/>
    <property type="match status" value="1"/>
</dbReference>
<evidence type="ECO:0000256" key="1">
    <source>
        <dbReference type="ARBA" id="ARBA00001928"/>
    </source>
</evidence>
<comment type="subunit">
    <text evidence="12">Homodimer or homotetramer.</text>
</comment>
<comment type="pathway">
    <text evidence="12">Amine and polyamine biosynthesis; spermidine biosynthesis; spermidine from putrescine: step 1/1.</text>
</comment>
<evidence type="ECO:0000256" key="6">
    <source>
        <dbReference type="ARBA" id="ARBA00023066"/>
    </source>
</evidence>
<keyword evidence="3 12" id="KW-0808">Transferase</keyword>
<keyword evidence="10" id="KW-0704">Schiff base</keyword>
<dbReference type="InterPro" id="IPR030374">
    <property type="entry name" value="PABS"/>
</dbReference>
<feature type="binding site" evidence="12">
    <location>
        <position position="217"/>
    </location>
    <ligand>
        <name>spermidine</name>
        <dbReference type="ChEBI" id="CHEBI:57834"/>
    </ligand>
</feature>
<dbReference type="GO" id="GO:0004014">
    <property type="term" value="F:adenosylmethionine decarboxylase activity"/>
    <property type="evidence" value="ECO:0007669"/>
    <property type="project" value="InterPro"/>
</dbReference>
<dbReference type="PROSITE" id="PS01330">
    <property type="entry name" value="PABS_1"/>
    <property type="match status" value="1"/>
</dbReference>
<feature type="binding site" evidence="12">
    <location>
        <position position="322"/>
    </location>
    <ligand>
        <name>S-methyl-5'-thioadenosine</name>
        <dbReference type="ChEBI" id="CHEBI:17509"/>
    </ligand>
</feature>
<dbReference type="GO" id="GO:0008295">
    <property type="term" value="P:spermidine biosynthetic process"/>
    <property type="evidence" value="ECO:0007669"/>
    <property type="project" value="UniProtKB-UniRule"/>
</dbReference>
<dbReference type="AlphaFoldDB" id="Q5P5U4"/>
<evidence type="ECO:0000259" key="14">
    <source>
        <dbReference type="PROSITE" id="PS51006"/>
    </source>
</evidence>
<protein>
    <recommendedName>
        <fullName evidence="12">Polyamine aminopropyltransferase</fullName>
    </recommendedName>
    <alternativeName>
        <fullName evidence="12">Putrescine aminopropyltransferase</fullName>
        <shortName evidence="12">PAPT</shortName>
    </alternativeName>
    <alternativeName>
        <fullName evidence="12">Spermidine synthase</fullName>
        <shortName evidence="12">SPDS</shortName>
        <shortName evidence="12">SPDSY</shortName>
        <ecNumber evidence="12">2.5.1.16</ecNumber>
    </alternativeName>
</protein>
<comment type="caution">
    <text evidence="12">Lacks conserved residue(s) required for the propagation of feature annotation.</text>
</comment>
<feature type="active site" description="Proton acceptor" evidence="12 13">
    <location>
        <position position="315"/>
    </location>
</feature>
<dbReference type="Pfam" id="PF02675">
    <property type="entry name" value="AdoMet_dc"/>
    <property type="match status" value="1"/>
</dbReference>
<dbReference type="InterPro" id="IPR003826">
    <property type="entry name" value="AdoMetDC_fam_prok"/>
</dbReference>
<dbReference type="Proteomes" id="UP000006552">
    <property type="component" value="Chromosome"/>
</dbReference>
<feature type="binding site" evidence="12">
    <location>
        <position position="186"/>
    </location>
    <ligand>
        <name>S-methyl-5'-thioadenosine</name>
        <dbReference type="ChEBI" id="CHEBI:17509"/>
    </ligand>
</feature>
<feature type="binding site" evidence="12">
    <location>
        <begin position="293"/>
        <end position="294"/>
    </location>
    <ligand>
        <name>S-methyl-5'-thioadenosine</name>
        <dbReference type="ChEBI" id="CHEBI:17509"/>
    </ligand>
</feature>
<dbReference type="PANTHER" id="PTHR11558:SF11">
    <property type="entry name" value="SPERMIDINE SYNTHASE"/>
    <property type="match status" value="1"/>
</dbReference>
<evidence type="ECO:0000256" key="7">
    <source>
        <dbReference type="ARBA" id="ARBA00023115"/>
    </source>
</evidence>
<dbReference type="eggNOG" id="COG0421">
    <property type="taxonomic scope" value="Bacteria"/>
</dbReference>
<evidence type="ECO:0000256" key="4">
    <source>
        <dbReference type="ARBA" id="ARBA00022793"/>
    </source>
</evidence>
<dbReference type="SUPFAM" id="SSF53335">
    <property type="entry name" value="S-adenosyl-L-methionine-dependent methyltransferases"/>
    <property type="match status" value="1"/>
</dbReference>
<dbReference type="EMBL" id="CR555306">
    <property type="protein sequence ID" value="CAI07318.1"/>
    <property type="molecule type" value="Genomic_DNA"/>
</dbReference>
<dbReference type="InterPro" id="IPR037163">
    <property type="entry name" value="Spermidine_synt_N_sf"/>
</dbReference>
<reference evidence="15 16" key="1">
    <citation type="journal article" date="2005" name="Arch. Microbiol.">
        <title>The genome sequence of an anaerobic aromatic-degrading denitrifying bacterium, strain EbN1.</title>
        <authorList>
            <person name="Rabus R."/>
            <person name="Kube M."/>
            <person name="Heider J."/>
            <person name="Beck A."/>
            <person name="Heitmann K."/>
            <person name="Widdel F."/>
            <person name="Reinhardt R."/>
        </authorList>
    </citation>
    <scope>NUCLEOTIDE SEQUENCE [LARGE SCALE GENOMIC DNA]</scope>
    <source>
        <strain evidence="15 16">EbN1</strain>
    </source>
</reference>
<accession>Q5P5U4</accession>
<evidence type="ECO:0000256" key="10">
    <source>
        <dbReference type="ARBA" id="ARBA00023270"/>
    </source>
</evidence>
<dbReference type="HOGENOM" id="CLU_048199_2_0_4"/>
<comment type="cofactor">
    <cofactor evidence="1">
        <name>pyruvate</name>
        <dbReference type="ChEBI" id="CHEBI:15361"/>
    </cofactor>
</comment>
<evidence type="ECO:0000313" key="15">
    <source>
        <dbReference type="EMBL" id="CAI07318.1"/>
    </source>
</evidence>
<comment type="function">
    <text evidence="12">Catalyzes the irreversible transfer of a propylamine group from the amino donor S-adenosylmethioninamine (decarboxy-AdoMet) to putrescine (1,4-diaminobutane) to yield spermidine.</text>
</comment>
<dbReference type="InterPro" id="IPR030373">
    <property type="entry name" value="PABS_CS"/>
</dbReference>